<accession>E6MWW7</accession>
<gene>
    <name evidence="1" type="ORF">NMH_1160</name>
</gene>
<evidence type="ECO:0000313" key="2">
    <source>
        <dbReference type="Proteomes" id="UP000032707"/>
    </source>
</evidence>
<dbReference type="PATRIC" id="fig|909420.4.peg.1179"/>
<dbReference type="Proteomes" id="UP000032707">
    <property type="component" value="Unassembled WGS sequence"/>
</dbReference>
<dbReference type="EMBL" id="AEQZ01000018">
    <property type="protein sequence ID" value="EFV63947.1"/>
    <property type="molecule type" value="Genomic_DNA"/>
</dbReference>
<protein>
    <submittedName>
        <fullName evidence="1">Uncharacterized protein</fullName>
    </submittedName>
</protein>
<dbReference type="AlphaFoldDB" id="E6MWW7"/>
<evidence type="ECO:0000313" key="1">
    <source>
        <dbReference type="EMBL" id="EFV63947.1"/>
    </source>
</evidence>
<comment type="caution">
    <text evidence="1">The sequence shown here is derived from an EMBL/GenBank/DDBJ whole genome shotgun (WGS) entry which is preliminary data.</text>
</comment>
<sequence length="45" mass="4961">MLKFKSSGCIFLWALCGQIAVLSLAISGYIQQNRHIGILIGVLRK</sequence>
<name>E6MWW7_NEIMH</name>
<organism evidence="1 2">
    <name type="scientific">Neisseria meningitidis serogroup B / serotype 15 (strain H44/76)</name>
    <dbReference type="NCBI Taxonomy" id="909420"/>
    <lineage>
        <taxon>Bacteria</taxon>
        <taxon>Pseudomonadati</taxon>
        <taxon>Pseudomonadota</taxon>
        <taxon>Betaproteobacteria</taxon>
        <taxon>Neisseriales</taxon>
        <taxon>Neisseriaceae</taxon>
        <taxon>Neisseria</taxon>
    </lineage>
</organism>
<proteinExistence type="predicted"/>
<reference evidence="1 2" key="1">
    <citation type="journal article" date="2011" name="J. Bacteriol.">
        <title>Genome sequence of Neisseria meningitidis serogroup B strain H44/76.</title>
        <authorList>
            <person name="Piet J.R."/>
            <person name="Huis In 't Veld R.A."/>
            <person name="van Schaik B.D."/>
            <person name="van Kampen A.H."/>
            <person name="Baas F."/>
            <person name="van de Beek D."/>
            <person name="Pannekoek Y."/>
            <person name="van der Ende A."/>
        </authorList>
    </citation>
    <scope>NUCLEOTIDE SEQUENCE [LARGE SCALE GENOMIC DNA]</scope>
    <source>
        <strain evidence="1 2">H44/76</strain>
    </source>
</reference>